<evidence type="ECO:0000313" key="1">
    <source>
        <dbReference type="EMBL" id="CAI8742920.1"/>
    </source>
</evidence>
<dbReference type="EMBL" id="OX458332">
    <property type="protein sequence ID" value="CAI8742920.1"/>
    <property type="molecule type" value="Genomic_DNA"/>
</dbReference>
<accession>A0AA35XXB8</accession>
<organism evidence="1 2">
    <name type="scientific">Methylococcus capsulatus</name>
    <dbReference type="NCBI Taxonomy" id="414"/>
    <lineage>
        <taxon>Bacteria</taxon>
        <taxon>Pseudomonadati</taxon>
        <taxon>Pseudomonadota</taxon>
        <taxon>Gammaproteobacteria</taxon>
        <taxon>Methylococcales</taxon>
        <taxon>Methylococcaceae</taxon>
        <taxon>Methylococcus</taxon>
    </lineage>
</organism>
<name>A0AA35XXB8_METCP</name>
<reference evidence="1" key="1">
    <citation type="submission" date="2023-03" db="EMBL/GenBank/DDBJ databases">
        <authorList>
            <person name="Pearce D."/>
        </authorList>
    </citation>
    <scope>NUCLEOTIDE SEQUENCE</scope>
    <source>
        <strain evidence="1">Mc</strain>
    </source>
</reference>
<dbReference type="AlphaFoldDB" id="A0AA35XXB8"/>
<protein>
    <submittedName>
        <fullName evidence="1">Uncharacterized protein</fullName>
    </submittedName>
</protein>
<dbReference type="Proteomes" id="UP001158598">
    <property type="component" value="Chromosome"/>
</dbReference>
<gene>
    <name evidence="1" type="ORF">MCNOR_0497</name>
</gene>
<evidence type="ECO:0000313" key="2">
    <source>
        <dbReference type="Proteomes" id="UP001158598"/>
    </source>
</evidence>
<dbReference type="RefSeq" id="WP_282213527.1">
    <property type="nucleotide sequence ID" value="NZ_OX458332.1"/>
</dbReference>
<sequence>MAFFLLGHTNRIDAATLSGGTWNSLYPLTNLQDAALARVARSVGTTSGASTIVIDCGAAKDIRTLGLVNHNIRSTGTVRLEGSNAVGFSPLVADSGAVTVYADTVAANPTFTLDLGAVYLARYWRITISDSGNPAGYIRLGRVFLGDGWQPTETNFSWGKILGIENPSVVSVLPSGRRVVDVRPPSRNQKYQIKDLTKSDALREVFQIAWTHGLDKEVLLFEDPADNTYADVNNFLATIRQLPAIEYPYLDAYSAAFEFSEIIA</sequence>
<proteinExistence type="predicted"/>